<evidence type="ECO:0000313" key="3">
    <source>
        <dbReference type="EMBL" id="CAB5218951.1"/>
    </source>
</evidence>
<reference evidence="2" key="1">
    <citation type="submission" date="2020-05" db="EMBL/GenBank/DDBJ databases">
        <authorList>
            <person name="Chiriac C."/>
            <person name="Salcher M."/>
            <person name="Ghai R."/>
            <person name="Kavagutti S V."/>
        </authorList>
    </citation>
    <scope>NUCLEOTIDE SEQUENCE</scope>
</reference>
<dbReference type="Gene3D" id="3.90.75.20">
    <property type="match status" value="1"/>
</dbReference>
<evidence type="ECO:0000259" key="1">
    <source>
        <dbReference type="Pfam" id="PF13392"/>
    </source>
</evidence>
<evidence type="ECO:0000313" key="2">
    <source>
        <dbReference type="EMBL" id="CAB4241151.1"/>
    </source>
</evidence>
<dbReference type="Pfam" id="PF13392">
    <property type="entry name" value="HNH_3"/>
    <property type="match status" value="1"/>
</dbReference>
<gene>
    <name evidence="3" type="ORF">UFOVP228_11</name>
    <name evidence="2" type="ORF">UFOVP47_91</name>
</gene>
<dbReference type="SUPFAM" id="SSF54060">
    <property type="entry name" value="His-Me finger endonucleases"/>
    <property type="match status" value="1"/>
</dbReference>
<accession>A0A6J5T9F6</accession>
<dbReference type="EMBL" id="LR798273">
    <property type="protein sequence ID" value="CAB5218951.1"/>
    <property type="molecule type" value="Genomic_DNA"/>
</dbReference>
<dbReference type="InterPro" id="IPR003615">
    <property type="entry name" value="HNH_nuc"/>
</dbReference>
<organism evidence="2">
    <name type="scientific">uncultured Caudovirales phage</name>
    <dbReference type="NCBI Taxonomy" id="2100421"/>
    <lineage>
        <taxon>Viruses</taxon>
        <taxon>Duplodnaviria</taxon>
        <taxon>Heunggongvirae</taxon>
        <taxon>Uroviricota</taxon>
        <taxon>Caudoviricetes</taxon>
        <taxon>Peduoviridae</taxon>
        <taxon>Maltschvirus</taxon>
        <taxon>Maltschvirus maltsch</taxon>
    </lineage>
</organism>
<proteinExistence type="predicted"/>
<feature type="domain" description="HNH nuclease" evidence="1">
    <location>
        <begin position="71"/>
        <end position="100"/>
    </location>
</feature>
<protein>
    <submittedName>
        <fullName evidence="2">HNH nuclease</fullName>
    </submittedName>
</protein>
<name>A0A6J5T9F6_9CAUD</name>
<sequence length="155" mass="17722">MNWKATPYYPYEVSDTGVVRNRVTLYELRAYMTGTKRKSGQRFSVSVQSNPHRMQGVGALVLSAFIRTRRDGEVVMHKDDNPRNNRLENLRWGTPTENAQDMARKGRQHLQRIDAEGVRTIKEMRAAGIYGTDVAALFDISAQRVCDIYKGRTTL</sequence>
<dbReference type="EMBL" id="LR797820">
    <property type="protein sequence ID" value="CAB4241151.1"/>
    <property type="molecule type" value="Genomic_DNA"/>
</dbReference>
<dbReference type="InterPro" id="IPR044925">
    <property type="entry name" value="His-Me_finger_sf"/>
</dbReference>